<keyword evidence="5" id="KW-1185">Reference proteome</keyword>
<feature type="compositionally biased region" description="Polar residues" evidence="2">
    <location>
        <begin position="614"/>
        <end position="630"/>
    </location>
</feature>
<dbReference type="STRING" id="2018661.A0A2A2L3M3"/>
<dbReference type="PANTHER" id="PTHR11188">
    <property type="entry name" value="ARRESTIN DOMAIN CONTAINING PROTEIN"/>
    <property type="match status" value="1"/>
</dbReference>
<dbReference type="InterPro" id="IPR011021">
    <property type="entry name" value="Arrestin-like_N"/>
</dbReference>
<name>A0A2A2L3M3_9BILA</name>
<feature type="region of interest" description="Disordered" evidence="2">
    <location>
        <begin position="564"/>
        <end position="589"/>
    </location>
</feature>
<dbReference type="SUPFAM" id="SSF81296">
    <property type="entry name" value="E set domains"/>
    <property type="match status" value="1"/>
</dbReference>
<feature type="compositionally biased region" description="Low complexity" evidence="2">
    <location>
        <begin position="577"/>
        <end position="589"/>
    </location>
</feature>
<evidence type="ECO:0000256" key="2">
    <source>
        <dbReference type="SAM" id="MobiDB-lite"/>
    </source>
</evidence>
<dbReference type="InterPro" id="IPR014756">
    <property type="entry name" value="Ig_E-set"/>
</dbReference>
<evidence type="ECO:0000256" key="1">
    <source>
        <dbReference type="ARBA" id="ARBA00005298"/>
    </source>
</evidence>
<dbReference type="Gene3D" id="2.60.40.640">
    <property type="match status" value="2"/>
</dbReference>
<dbReference type="Pfam" id="PF00339">
    <property type="entry name" value="Arrestin_N"/>
    <property type="match status" value="1"/>
</dbReference>
<organism evidence="4 5">
    <name type="scientific">Diploscapter pachys</name>
    <dbReference type="NCBI Taxonomy" id="2018661"/>
    <lineage>
        <taxon>Eukaryota</taxon>
        <taxon>Metazoa</taxon>
        <taxon>Ecdysozoa</taxon>
        <taxon>Nematoda</taxon>
        <taxon>Chromadorea</taxon>
        <taxon>Rhabditida</taxon>
        <taxon>Rhabditina</taxon>
        <taxon>Rhabditomorpha</taxon>
        <taxon>Rhabditoidea</taxon>
        <taxon>Rhabditidae</taxon>
        <taxon>Diploscapter</taxon>
    </lineage>
</organism>
<reference evidence="4 5" key="1">
    <citation type="journal article" date="2017" name="Curr. Biol.">
        <title>Genome architecture and evolution of a unichromosomal asexual nematode.</title>
        <authorList>
            <person name="Fradin H."/>
            <person name="Zegar C."/>
            <person name="Gutwein M."/>
            <person name="Lucas J."/>
            <person name="Kovtun M."/>
            <person name="Corcoran D."/>
            <person name="Baugh L.R."/>
            <person name="Kiontke K."/>
            <person name="Gunsalus K."/>
            <person name="Fitch D.H."/>
            <person name="Piano F."/>
        </authorList>
    </citation>
    <scope>NUCLEOTIDE SEQUENCE [LARGE SCALE GENOMIC DNA]</scope>
    <source>
        <strain evidence="4">PF1309</strain>
    </source>
</reference>
<evidence type="ECO:0000313" key="4">
    <source>
        <dbReference type="EMBL" id="PAV80733.1"/>
    </source>
</evidence>
<feature type="region of interest" description="Disordered" evidence="2">
    <location>
        <begin position="405"/>
        <end position="427"/>
    </location>
</feature>
<gene>
    <name evidence="4" type="ORF">WR25_03327</name>
</gene>
<protein>
    <recommendedName>
        <fullName evidence="3">Arrestin C-terminal-like domain-containing protein</fullName>
    </recommendedName>
</protein>
<dbReference type="SMART" id="SM01017">
    <property type="entry name" value="Arrestin_C"/>
    <property type="match status" value="1"/>
</dbReference>
<dbReference type="EMBL" id="LIAE01007228">
    <property type="protein sequence ID" value="PAV80733.1"/>
    <property type="molecule type" value="Genomic_DNA"/>
</dbReference>
<dbReference type="Proteomes" id="UP000218231">
    <property type="component" value="Unassembled WGS sequence"/>
</dbReference>
<feature type="domain" description="Arrestin C-terminal-like" evidence="3">
    <location>
        <begin position="191"/>
        <end position="357"/>
    </location>
</feature>
<dbReference type="AlphaFoldDB" id="A0A2A2L3M3"/>
<evidence type="ECO:0000259" key="3">
    <source>
        <dbReference type="SMART" id="SM01017"/>
    </source>
</evidence>
<accession>A0A2A2L3M3</accession>
<dbReference type="InterPro" id="IPR011022">
    <property type="entry name" value="Arrestin_C-like"/>
</dbReference>
<proteinExistence type="inferred from homology"/>
<dbReference type="GO" id="GO:0005737">
    <property type="term" value="C:cytoplasm"/>
    <property type="evidence" value="ECO:0007669"/>
    <property type="project" value="TreeGrafter"/>
</dbReference>
<dbReference type="OrthoDB" id="2333384at2759"/>
<dbReference type="Pfam" id="PF02752">
    <property type="entry name" value="Arrestin_C"/>
    <property type="match status" value="1"/>
</dbReference>
<dbReference type="InterPro" id="IPR050357">
    <property type="entry name" value="Arrestin_domain-protein"/>
</dbReference>
<evidence type="ECO:0000313" key="5">
    <source>
        <dbReference type="Proteomes" id="UP000218231"/>
    </source>
</evidence>
<feature type="compositionally biased region" description="Low complexity" evidence="2">
    <location>
        <begin position="416"/>
        <end position="427"/>
    </location>
</feature>
<dbReference type="PANTHER" id="PTHR11188:SF3">
    <property type="entry name" value="ARRESTIN C-TERMINAL-LIKE DOMAIN-CONTAINING PROTEIN"/>
    <property type="match status" value="1"/>
</dbReference>
<dbReference type="InterPro" id="IPR014752">
    <property type="entry name" value="Arrestin-like_C"/>
</dbReference>
<dbReference type="GO" id="GO:0015031">
    <property type="term" value="P:protein transport"/>
    <property type="evidence" value="ECO:0007669"/>
    <property type="project" value="TreeGrafter"/>
</dbReference>
<feature type="region of interest" description="Disordered" evidence="2">
    <location>
        <begin position="611"/>
        <end position="630"/>
    </location>
</feature>
<sequence>MVASKNKDKSQQDEVSQVQADPVVTRFDIQMDAGSEPVFKGGEVITGKLQIELSRPIVINAIKIQMKGRAAWIDPMKNEDIEKVYFDQDFTLLERPPGKPEPGHFTWIGNFTYSLPFECPLPKGCPSSYEGPHAFIRYFIRASLVHEETDGRTFEYYGKKVFSLIAPSEGHVVSGESAAAKDTAVYGKCCCKGRLTGEITLPKTGYIPGEAVFGDLKIGNKHPKDILNQIEVRLVDRVRNVGGITDPEKAAVSPNRTLFYRKLDPNDGDAKGYKGAIQRDGIYLMTIPPVVPSTKYDSESSNNNAKSSPFGHLLESPSTATLRLRKKPFLKVEYALQITLGSNLLLEVPIEIGELSTRDTRNSMAPFVAGPQPVEESDEKGKIAINGPFTYTPIYLTKEHFENGHHGSVKSAQPLTNGTNGTPNNAAPGVRIIEKVEHKLEKHRRGSQLSGASEEPHATIVTTTKTIVTHTDGKEAKTMEETVVETDGEVTRTIEERTVDDEGVERRRIEETTMDASGNETTTIEQTARRVAETVQVPEEIAEARHKIEEALEKASLRAASPVQSDHFEEHHTEPAVVTTEENGETTTVSTEVIEREGVKTIITTTVTKHADGSESTMVQEHTTTELIEE</sequence>
<comment type="caution">
    <text evidence="4">The sequence shown here is derived from an EMBL/GenBank/DDBJ whole genome shotgun (WGS) entry which is preliminary data.</text>
</comment>
<comment type="similarity">
    <text evidence="1">Belongs to the arrestin family.</text>
</comment>